<feature type="compositionally biased region" description="Polar residues" evidence="1">
    <location>
        <begin position="209"/>
        <end position="218"/>
    </location>
</feature>
<dbReference type="PANTHER" id="PTHR13195:SF0">
    <property type="entry name" value="PSEUDOURIDYLATE SYNTHASE TRUB2, MITOCHONDRIAL"/>
    <property type="match status" value="1"/>
</dbReference>
<evidence type="ECO:0000313" key="2">
    <source>
        <dbReference type="Ensembl" id="ENSAPLP00020003820.1"/>
    </source>
</evidence>
<dbReference type="PANTHER" id="PTHR13195">
    <property type="entry name" value="PSEUDOURIDINE SYNTHASE-RELATED"/>
    <property type="match status" value="1"/>
</dbReference>
<feature type="compositionally biased region" description="Gly residues" evidence="1">
    <location>
        <begin position="191"/>
        <end position="200"/>
    </location>
</feature>
<dbReference type="GO" id="GO:0001522">
    <property type="term" value="P:pseudouridine synthesis"/>
    <property type="evidence" value="ECO:0007669"/>
    <property type="project" value="InterPro"/>
</dbReference>
<sequence>SPAARIRQGACGKENPCSARIFGLGAAPPRCQLGAGWGWGHRRGWQETAGGGGDPSPPPTTLCLCLSGPGEGAKPHCVTQGTGGSGWALQGVTGGRGQGGPPRGPLTVPVGIPQCCQRRAGSQQRLLQRAGGDVAGVQREAPLRLHHHLLLLLLIFLLPGPAAAQPGSACGQRRGSEPSGNPPGLSVGNGQEEGGLGGLLPGPPGVARSSGTPTTAATRRSMPNPPPRKQAAGRSGWHGPERLGTAGYSSVQPGTARYSMASIPAGLFAVYKPPGVSWCRVRDAVRARLLRELNEAPEPPPRQRIRFLPTAPGAGGEPGLVPAWVPVLAEHPLGKGLGSGLGVLGGWRGCPDAASSLGSPRPPVQAAEGWRWSPAGREGLRSLRAWRRPREQAAHRSLPLPPHQGLHRRWAVWESY</sequence>
<dbReference type="InterPro" id="IPR039048">
    <property type="entry name" value="Trub2"/>
</dbReference>
<dbReference type="AlphaFoldDB" id="A0A8B9QUU1"/>
<feature type="region of interest" description="Disordered" evidence="1">
    <location>
        <begin position="164"/>
        <end position="250"/>
    </location>
</feature>
<reference evidence="2" key="3">
    <citation type="submission" date="2025-09" db="UniProtKB">
        <authorList>
            <consortium name="Ensembl"/>
        </authorList>
    </citation>
    <scope>IDENTIFICATION</scope>
</reference>
<dbReference type="Ensembl" id="ENSAPLT00020004110.1">
    <property type="protein sequence ID" value="ENSAPLP00020003820.1"/>
    <property type="gene ID" value="ENSAPLG00020002830.1"/>
</dbReference>
<dbReference type="GO" id="GO:0009982">
    <property type="term" value="F:pseudouridine synthase activity"/>
    <property type="evidence" value="ECO:0007669"/>
    <property type="project" value="InterPro"/>
</dbReference>
<organism evidence="2 3">
    <name type="scientific">Anas platyrhynchos</name>
    <name type="common">Mallard</name>
    <name type="synonym">Anas boschas</name>
    <dbReference type="NCBI Taxonomy" id="8839"/>
    <lineage>
        <taxon>Eukaryota</taxon>
        <taxon>Metazoa</taxon>
        <taxon>Chordata</taxon>
        <taxon>Craniata</taxon>
        <taxon>Vertebrata</taxon>
        <taxon>Euteleostomi</taxon>
        <taxon>Archelosauria</taxon>
        <taxon>Archosauria</taxon>
        <taxon>Dinosauria</taxon>
        <taxon>Saurischia</taxon>
        <taxon>Theropoda</taxon>
        <taxon>Coelurosauria</taxon>
        <taxon>Aves</taxon>
        <taxon>Neognathae</taxon>
        <taxon>Galloanserae</taxon>
        <taxon>Anseriformes</taxon>
        <taxon>Anatidae</taxon>
        <taxon>Anatinae</taxon>
        <taxon>Anas</taxon>
    </lineage>
</organism>
<name>A0A8B9QUU1_ANAPL</name>
<proteinExistence type="predicted"/>
<reference evidence="2" key="2">
    <citation type="submission" date="2025-08" db="UniProtKB">
        <authorList>
            <consortium name="Ensembl"/>
        </authorList>
    </citation>
    <scope>IDENTIFICATION</scope>
</reference>
<accession>A0A8B9QUU1</accession>
<evidence type="ECO:0000256" key="1">
    <source>
        <dbReference type="SAM" id="MobiDB-lite"/>
    </source>
</evidence>
<evidence type="ECO:0000313" key="3">
    <source>
        <dbReference type="Proteomes" id="UP000694400"/>
    </source>
</evidence>
<reference evidence="2" key="1">
    <citation type="submission" date="2019-08" db="EMBL/GenBank/DDBJ databases">
        <title>Three high-quality genomes provides insights into domestication of ducks.</title>
        <authorList>
            <person name="Hou Z.C."/>
            <person name="Zhu F."/>
            <person name="Yin Z.T."/>
            <person name="Zhang F."/>
        </authorList>
    </citation>
    <scope>NUCLEOTIDE SEQUENCE [LARGE SCALE GENOMIC DNA]</scope>
</reference>
<protein>
    <submittedName>
        <fullName evidence="2">Uncharacterized protein</fullName>
    </submittedName>
</protein>
<dbReference type="Proteomes" id="UP000694400">
    <property type="component" value="Chromosome 19"/>
</dbReference>